<protein>
    <submittedName>
        <fullName evidence="1">Uncharacterized protein</fullName>
    </submittedName>
</protein>
<evidence type="ECO:0000313" key="2">
    <source>
        <dbReference type="Proteomes" id="UP000828390"/>
    </source>
</evidence>
<dbReference type="EMBL" id="JAIWYP010000001">
    <property type="protein sequence ID" value="KAH3884781.1"/>
    <property type="molecule type" value="Genomic_DNA"/>
</dbReference>
<dbReference type="Proteomes" id="UP000828390">
    <property type="component" value="Unassembled WGS sequence"/>
</dbReference>
<comment type="caution">
    <text evidence="1">The sequence shown here is derived from an EMBL/GenBank/DDBJ whole genome shotgun (WGS) entry which is preliminary data.</text>
</comment>
<evidence type="ECO:0000313" key="1">
    <source>
        <dbReference type="EMBL" id="KAH3884781.1"/>
    </source>
</evidence>
<dbReference type="AlphaFoldDB" id="A0A9D4MYE8"/>
<gene>
    <name evidence="1" type="ORF">DPMN_008767</name>
</gene>
<keyword evidence="2" id="KW-1185">Reference proteome</keyword>
<proteinExistence type="predicted"/>
<name>A0A9D4MYE8_DREPO</name>
<reference evidence="1" key="2">
    <citation type="submission" date="2020-11" db="EMBL/GenBank/DDBJ databases">
        <authorList>
            <person name="McCartney M.A."/>
            <person name="Auch B."/>
            <person name="Kono T."/>
            <person name="Mallez S."/>
            <person name="Becker A."/>
            <person name="Gohl D.M."/>
            <person name="Silverstein K.A.T."/>
            <person name="Koren S."/>
            <person name="Bechman K.B."/>
            <person name="Herman A."/>
            <person name="Abrahante J.E."/>
            <person name="Garbe J."/>
        </authorList>
    </citation>
    <scope>NUCLEOTIDE SEQUENCE</scope>
    <source>
        <strain evidence="1">Duluth1</strain>
        <tissue evidence="1">Whole animal</tissue>
    </source>
</reference>
<sequence length="72" mass="8034">MLLRKLYLQAAGVSLSLWILGLHVWTASASVEPLTYLPHDLQSYFNTCHGCGDLTEQTGLQYSNVSRILPNK</sequence>
<organism evidence="1 2">
    <name type="scientific">Dreissena polymorpha</name>
    <name type="common">Zebra mussel</name>
    <name type="synonym">Mytilus polymorpha</name>
    <dbReference type="NCBI Taxonomy" id="45954"/>
    <lineage>
        <taxon>Eukaryota</taxon>
        <taxon>Metazoa</taxon>
        <taxon>Spiralia</taxon>
        <taxon>Lophotrochozoa</taxon>
        <taxon>Mollusca</taxon>
        <taxon>Bivalvia</taxon>
        <taxon>Autobranchia</taxon>
        <taxon>Heteroconchia</taxon>
        <taxon>Euheterodonta</taxon>
        <taxon>Imparidentia</taxon>
        <taxon>Neoheterodontei</taxon>
        <taxon>Myida</taxon>
        <taxon>Dreissenoidea</taxon>
        <taxon>Dreissenidae</taxon>
        <taxon>Dreissena</taxon>
    </lineage>
</organism>
<reference evidence="1" key="1">
    <citation type="journal article" date="2019" name="bioRxiv">
        <title>The Genome of the Zebra Mussel, Dreissena polymorpha: A Resource for Invasive Species Research.</title>
        <authorList>
            <person name="McCartney M.A."/>
            <person name="Auch B."/>
            <person name="Kono T."/>
            <person name="Mallez S."/>
            <person name="Zhang Y."/>
            <person name="Obille A."/>
            <person name="Becker A."/>
            <person name="Abrahante J.E."/>
            <person name="Garbe J."/>
            <person name="Badalamenti J.P."/>
            <person name="Herman A."/>
            <person name="Mangelson H."/>
            <person name="Liachko I."/>
            <person name="Sullivan S."/>
            <person name="Sone E.D."/>
            <person name="Koren S."/>
            <person name="Silverstein K.A.T."/>
            <person name="Beckman K.B."/>
            <person name="Gohl D.M."/>
        </authorList>
    </citation>
    <scope>NUCLEOTIDE SEQUENCE</scope>
    <source>
        <strain evidence="1">Duluth1</strain>
        <tissue evidence="1">Whole animal</tissue>
    </source>
</reference>
<accession>A0A9D4MYE8</accession>